<evidence type="ECO:0000313" key="6">
    <source>
        <dbReference type="Proteomes" id="UP000414233"/>
    </source>
</evidence>
<proteinExistence type="inferred from homology"/>
<dbReference type="Pfam" id="PF04185">
    <property type="entry name" value="Phosphoesterase"/>
    <property type="match status" value="1"/>
</dbReference>
<name>A0A5E4V972_9BURK</name>
<feature type="compositionally biased region" description="Basic and acidic residues" evidence="4">
    <location>
        <begin position="18"/>
        <end position="33"/>
    </location>
</feature>
<dbReference type="InterPro" id="IPR007312">
    <property type="entry name" value="Phosphoesterase"/>
</dbReference>
<dbReference type="GO" id="GO:0003993">
    <property type="term" value="F:acid phosphatase activity"/>
    <property type="evidence" value="ECO:0007669"/>
    <property type="project" value="InterPro"/>
</dbReference>
<keyword evidence="6" id="KW-1185">Reference proteome</keyword>
<evidence type="ECO:0000313" key="5">
    <source>
        <dbReference type="EMBL" id="VVE07420.1"/>
    </source>
</evidence>
<dbReference type="PROSITE" id="PS51318">
    <property type="entry name" value="TAT"/>
    <property type="match status" value="1"/>
</dbReference>
<evidence type="ECO:0000256" key="2">
    <source>
        <dbReference type="ARBA" id="ARBA00012018"/>
    </source>
</evidence>
<gene>
    <name evidence="5" type="ORF">PTE30175_02385</name>
</gene>
<dbReference type="InterPro" id="IPR017768">
    <property type="entry name" value="AcpA"/>
</dbReference>
<reference evidence="5 6" key="1">
    <citation type="submission" date="2019-08" db="EMBL/GenBank/DDBJ databases">
        <authorList>
            <person name="Peeters C."/>
        </authorList>
    </citation>
    <scope>NUCLEOTIDE SEQUENCE [LARGE SCALE GENOMIC DNA]</scope>
    <source>
        <strain evidence="5 6">LMG 30175</strain>
    </source>
</reference>
<accession>A0A5E4V972</accession>
<sequence length="574" mass="61512">MTHDAPSDSTDSAGSHDPAQEPNRRDDTPADPSRRRLLQGLAAIGVSGATGTLTGCATESGAQAPTAVPASDTFDAQLKSNIQTVVVIYLENRSFNNLFGDFPGVSQPLSKVPASHYTQIDRDGKTPLPALPPIWGGLVPKAQQIGGKQYLIGEQAITGLPNAPFMLKDAEGKLLPESVITRDLWHLFWQNQMQIADGRNNQFAAWADSGGLVMGYYGETAKTLNLWKNAQQYTLCDNFFMAAFGGSFLNHQFLACGRAPVYPNAAQSPARDKIAVLADGPAGTRLAVAPDSPASAIAGKPKFVRDGAITPDNFAVNTMLPPYQPSPVKPPAAGDARLADASHPTTLPPQTHATIGDLLSAKGVSWAWYAGAWQAALDHKGGADTPNFQYHHQPFNYFAQFAPGTSARETHLRDAGLGDSPISNRFLGDAIAGKLPAVTFYKPQGNLNQHAGYSDVESGDQHVANVLAHLMKSPQWRNMMVVITYDENGGWWDHVAPPKGDRWGPGSRVPALVVSPFSKQGVVDHTLYDTTSILRFLTRRFDLPLLEGLAERNAAFAARGAAPPGDLTPALRFA</sequence>
<dbReference type="OrthoDB" id="9770871at2"/>
<feature type="region of interest" description="Disordered" evidence="4">
    <location>
        <begin position="1"/>
        <end position="33"/>
    </location>
</feature>
<dbReference type="PANTHER" id="PTHR31956">
    <property type="entry name" value="NON-SPECIFIC PHOSPHOLIPASE C4-RELATED"/>
    <property type="match status" value="1"/>
</dbReference>
<evidence type="ECO:0000256" key="3">
    <source>
        <dbReference type="ARBA" id="ARBA00022801"/>
    </source>
</evidence>
<dbReference type="AlphaFoldDB" id="A0A5E4V972"/>
<dbReference type="Proteomes" id="UP000414233">
    <property type="component" value="Unassembled WGS sequence"/>
</dbReference>
<dbReference type="EC" id="3.1.4.3" evidence="2"/>
<organism evidence="5 6">
    <name type="scientific">Pandoraea terrae</name>
    <dbReference type="NCBI Taxonomy" id="1537710"/>
    <lineage>
        <taxon>Bacteria</taxon>
        <taxon>Pseudomonadati</taxon>
        <taxon>Pseudomonadota</taxon>
        <taxon>Betaproteobacteria</taxon>
        <taxon>Burkholderiales</taxon>
        <taxon>Burkholderiaceae</taxon>
        <taxon>Pandoraea</taxon>
    </lineage>
</organism>
<evidence type="ECO:0000256" key="4">
    <source>
        <dbReference type="SAM" id="MobiDB-lite"/>
    </source>
</evidence>
<dbReference type="Gene3D" id="3.40.720.10">
    <property type="entry name" value="Alkaline Phosphatase, subunit A"/>
    <property type="match status" value="2"/>
</dbReference>
<dbReference type="EMBL" id="CABPRZ010000008">
    <property type="protein sequence ID" value="VVE07420.1"/>
    <property type="molecule type" value="Genomic_DNA"/>
</dbReference>
<dbReference type="PANTHER" id="PTHR31956:SF1">
    <property type="entry name" value="NON-SPECIFIC PHOSPHOLIPASE C1"/>
    <property type="match status" value="1"/>
</dbReference>
<dbReference type="CDD" id="cd16013">
    <property type="entry name" value="AcpA"/>
    <property type="match status" value="1"/>
</dbReference>
<dbReference type="SUPFAM" id="SSF53649">
    <property type="entry name" value="Alkaline phosphatase-like"/>
    <property type="match status" value="1"/>
</dbReference>
<protein>
    <recommendedName>
        <fullName evidence="2">phospholipase C</fullName>
        <ecNumber evidence="2">3.1.4.3</ecNumber>
    </recommendedName>
</protein>
<dbReference type="GO" id="GO:0034480">
    <property type="term" value="F:phosphatidylcholine phospholipase C activity"/>
    <property type="evidence" value="ECO:0007669"/>
    <property type="project" value="UniProtKB-EC"/>
</dbReference>
<dbReference type="InterPro" id="IPR017850">
    <property type="entry name" value="Alkaline_phosphatase_core_sf"/>
</dbReference>
<dbReference type="RefSeq" id="WP_150697239.1">
    <property type="nucleotide sequence ID" value="NZ_CABPRZ010000008.1"/>
</dbReference>
<dbReference type="NCBIfam" id="TIGR03397">
    <property type="entry name" value="acid_phos_Burk"/>
    <property type="match status" value="1"/>
</dbReference>
<dbReference type="InterPro" id="IPR006311">
    <property type="entry name" value="TAT_signal"/>
</dbReference>
<keyword evidence="3" id="KW-0378">Hydrolase</keyword>
<evidence type="ECO:0000256" key="1">
    <source>
        <dbReference type="ARBA" id="ARBA00009717"/>
    </source>
</evidence>
<comment type="similarity">
    <text evidence="1">Belongs to the bacterial phospholipase C family.</text>
</comment>